<protein>
    <recommendedName>
        <fullName evidence="1">DUF2293 domain-containing protein</fullName>
    </recommendedName>
</protein>
<dbReference type="PANTHER" id="PTHR38113">
    <property type="match status" value="1"/>
</dbReference>
<dbReference type="Pfam" id="PF10056">
    <property type="entry name" value="DUF2293"/>
    <property type="match status" value="1"/>
</dbReference>
<gene>
    <name evidence="2" type="ORF">B0T17DRAFT_485061</name>
</gene>
<dbReference type="EMBL" id="JAULSR010000001">
    <property type="protein sequence ID" value="KAK0637421.1"/>
    <property type="molecule type" value="Genomic_DNA"/>
</dbReference>
<dbReference type="Proteomes" id="UP001174934">
    <property type="component" value="Unassembled WGS sequence"/>
</dbReference>
<dbReference type="AlphaFoldDB" id="A0AA39XPN5"/>
<evidence type="ECO:0000259" key="1">
    <source>
        <dbReference type="Pfam" id="PF10056"/>
    </source>
</evidence>
<organism evidence="2 3">
    <name type="scientific">Bombardia bombarda</name>
    <dbReference type="NCBI Taxonomy" id="252184"/>
    <lineage>
        <taxon>Eukaryota</taxon>
        <taxon>Fungi</taxon>
        <taxon>Dikarya</taxon>
        <taxon>Ascomycota</taxon>
        <taxon>Pezizomycotina</taxon>
        <taxon>Sordariomycetes</taxon>
        <taxon>Sordariomycetidae</taxon>
        <taxon>Sordariales</taxon>
        <taxon>Lasiosphaeriaceae</taxon>
        <taxon>Bombardia</taxon>
    </lineage>
</organism>
<reference evidence="2" key="1">
    <citation type="submission" date="2023-06" db="EMBL/GenBank/DDBJ databases">
        <title>Genome-scale phylogeny and comparative genomics of the fungal order Sordariales.</title>
        <authorList>
            <consortium name="Lawrence Berkeley National Laboratory"/>
            <person name="Hensen N."/>
            <person name="Bonometti L."/>
            <person name="Westerberg I."/>
            <person name="Brannstrom I.O."/>
            <person name="Guillou S."/>
            <person name="Cros-Aarteil S."/>
            <person name="Calhoun S."/>
            <person name="Haridas S."/>
            <person name="Kuo A."/>
            <person name="Mondo S."/>
            <person name="Pangilinan J."/>
            <person name="Riley R."/>
            <person name="LaButti K."/>
            <person name="Andreopoulos B."/>
            <person name="Lipzen A."/>
            <person name="Chen C."/>
            <person name="Yanf M."/>
            <person name="Daum C."/>
            <person name="Ng V."/>
            <person name="Clum A."/>
            <person name="Steindorff A."/>
            <person name="Ohm R."/>
            <person name="Martin F."/>
            <person name="Silar P."/>
            <person name="Natvig D."/>
            <person name="Lalanne C."/>
            <person name="Gautier V."/>
            <person name="Ament-velasquez S.L."/>
            <person name="Kruys A."/>
            <person name="Hutchinson M.I."/>
            <person name="Powell A.J."/>
            <person name="Barry K."/>
            <person name="Miller A.N."/>
            <person name="Grigoriev I.V."/>
            <person name="Debuchy R."/>
            <person name="Gladieux P."/>
            <person name="Thoren M.H."/>
            <person name="Johannesson H."/>
        </authorList>
    </citation>
    <scope>NUCLEOTIDE SEQUENCE</scope>
    <source>
        <strain evidence="2">SMH3391-2</strain>
    </source>
</reference>
<feature type="domain" description="DUF2293" evidence="1">
    <location>
        <begin position="97"/>
        <end position="180"/>
    </location>
</feature>
<accession>A0AA39XPN5</accession>
<dbReference type="InterPro" id="IPR018744">
    <property type="entry name" value="DUF2293"/>
</dbReference>
<feature type="non-terminal residue" evidence="2">
    <location>
        <position position="187"/>
    </location>
</feature>
<comment type="caution">
    <text evidence="2">The sequence shown here is derived from an EMBL/GenBank/DDBJ whole genome shotgun (WGS) entry which is preliminary data.</text>
</comment>
<keyword evidence="3" id="KW-1185">Reference proteome</keyword>
<proteinExistence type="predicted"/>
<evidence type="ECO:0000313" key="2">
    <source>
        <dbReference type="EMBL" id="KAK0637421.1"/>
    </source>
</evidence>
<name>A0AA39XPN5_9PEZI</name>
<dbReference type="PANTHER" id="PTHR38113:SF2">
    <property type="entry name" value="DUF2293 DOMAIN-CONTAINING PROTEIN"/>
    <property type="match status" value="1"/>
</dbReference>
<sequence length="187" mass="20849">MSTPHEPEVRFFSAMPPGYQFVPKGDVYITKNCRKRTHEADQPLYVVVSKDHKPLGLRCPTSIYDAVLADHQATASKRADAVQKRDAAIEGSFENTIVKLFPKIPKAAIPKIVSHAVKKHSRRVGRAGTVDLDERVHLAVRAHIRHVHTDYDQLLKAGMGKQAARGKIWDKLNETAKEWGGRSAKVA</sequence>
<evidence type="ECO:0000313" key="3">
    <source>
        <dbReference type="Proteomes" id="UP001174934"/>
    </source>
</evidence>